<feature type="binding site" evidence="8">
    <location>
        <begin position="34"/>
        <end position="41"/>
    </location>
    <ligand>
        <name>ATP</name>
        <dbReference type="ChEBI" id="CHEBI:30616"/>
    </ligand>
</feature>
<comment type="subcellular location">
    <subcellularLocation>
        <location evidence="8">Cytoplasm</location>
    </subcellularLocation>
</comment>
<keyword evidence="10" id="KW-1185">Reference proteome</keyword>
<evidence type="ECO:0000256" key="3">
    <source>
        <dbReference type="ARBA" id="ARBA00022598"/>
    </source>
</evidence>
<keyword evidence="5 8" id="KW-0547">Nucleotide-binding</keyword>
<dbReference type="Proteomes" id="UP001049518">
    <property type="component" value="Chromosome"/>
</dbReference>
<feature type="binding site" evidence="8">
    <location>
        <begin position="151"/>
        <end position="154"/>
    </location>
    <ligand>
        <name>ATP</name>
        <dbReference type="ChEBI" id="CHEBI:30616"/>
    </ligand>
</feature>
<dbReference type="InterPro" id="IPR004821">
    <property type="entry name" value="Cyt_trans-like"/>
</dbReference>
<keyword evidence="8" id="KW-0963">Cytoplasm</keyword>
<reference evidence="9" key="1">
    <citation type="submission" date="2020-07" db="EMBL/GenBank/DDBJ databases">
        <authorList>
            <person name="Tarantini F.S."/>
            <person name="Hong K.W."/>
            <person name="Chan K.G."/>
        </authorList>
    </citation>
    <scope>NUCLEOTIDE SEQUENCE</scope>
    <source>
        <strain evidence="9">32-07</strain>
    </source>
</reference>
<comment type="subunit">
    <text evidence="8">Homodimer.</text>
</comment>
<evidence type="ECO:0000256" key="6">
    <source>
        <dbReference type="ARBA" id="ARBA00022840"/>
    </source>
</evidence>
<dbReference type="RefSeq" id="WP_231329196.1">
    <property type="nucleotide sequence ID" value="NZ_CP059572.1"/>
</dbReference>
<accession>A0ABX8QXC3</accession>
<comment type="function">
    <text evidence="8">Catalyzes the condensation of pantoate with beta-alanine in an ATP-dependent reaction via a pantoyl-adenylate intermediate.</text>
</comment>
<keyword evidence="6 8" id="KW-0067">ATP-binding</keyword>
<name>A0ABX8QXC3_9ACTN</name>
<dbReference type="EMBL" id="CP059572">
    <property type="protein sequence ID" value="QXJ23496.1"/>
    <property type="molecule type" value="Genomic_DNA"/>
</dbReference>
<evidence type="ECO:0000256" key="4">
    <source>
        <dbReference type="ARBA" id="ARBA00022655"/>
    </source>
</evidence>
<evidence type="ECO:0000256" key="1">
    <source>
        <dbReference type="ARBA" id="ARBA00004990"/>
    </source>
</evidence>
<evidence type="ECO:0000313" key="10">
    <source>
        <dbReference type="Proteomes" id="UP001049518"/>
    </source>
</evidence>
<comment type="similarity">
    <text evidence="2 8">Belongs to the pantothenate synthetase family.</text>
</comment>
<dbReference type="PANTHER" id="PTHR21299:SF1">
    <property type="entry name" value="PANTOATE--BETA-ALANINE LIGASE"/>
    <property type="match status" value="1"/>
</dbReference>
<comment type="pathway">
    <text evidence="1 8">Cofactor biosynthesis; (R)-pantothenate biosynthesis; (R)-pantothenate from (R)-pantoate and beta-alanine: step 1/1.</text>
</comment>
<dbReference type="SUPFAM" id="SSF52374">
    <property type="entry name" value="Nucleotidylyl transferase"/>
    <property type="match status" value="1"/>
</dbReference>
<organism evidence="9 10">
    <name type="scientific">Actinomadura graeca</name>
    <dbReference type="NCBI Taxonomy" id="2750812"/>
    <lineage>
        <taxon>Bacteria</taxon>
        <taxon>Bacillati</taxon>
        <taxon>Actinomycetota</taxon>
        <taxon>Actinomycetes</taxon>
        <taxon>Streptosporangiales</taxon>
        <taxon>Thermomonosporaceae</taxon>
        <taxon>Actinomadura</taxon>
    </lineage>
</organism>
<feature type="binding site" evidence="8">
    <location>
        <position position="65"/>
    </location>
    <ligand>
        <name>(R)-pantoate</name>
        <dbReference type="ChEBI" id="CHEBI:15980"/>
    </ligand>
</feature>
<evidence type="ECO:0000313" key="9">
    <source>
        <dbReference type="EMBL" id="QXJ23496.1"/>
    </source>
</evidence>
<dbReference type="GO" id="GO:0004592">
    <property type="term" value="F:pantoate-beta-alanine ligase activity"/>
    <property type="evidence" value="ECO:0007669"/>
    <property type="project" value="UniProtKB-EC"/>
</dbReference>
<dbReference type="EC" id="6.3.2.1" evidence="8"/>
<feature type="binding site" evidence="8">
    <location>
        <position position="180"/>
    </location>
    <ligand>
        <name>ATP</name>
        <dbReference type="ChEBI" id="CHEBI:30616"/>
    </ligand>
</feature>
<evidence type="ECO:0000256" key="7">
    <source>
        <dbReference type="ARBA" id="ARBA00048258"/>
    </source>
</evidence>
<evidence type="ECO:0000256" key="5">
    <source>
        <dbReference type="ARBA" id="ARBA00022741"/>
    </source>
</evidence>
<dbReference type="Gene3D" id="3.40.50.620">
    <property type="entry name" value="HUPs"/>
    <property type="match status" value="1"/>
</dbReference>
<dbReference type="PANTHER" id="PTHR21299">
    <property type="entry name" value="CYTIDYLATE KINASE/PANTOATE-BETA-ALANINE LIGASE"/>
    <property type="match status" value="1"/>
</dbReference>
<keyword evidence="4 8" id="KW-0566">Pantothenate biosynthesis</keyword>
<protein>
    <recommendedName>
        <fullName evidence="8">Pantothenate synthetase</fullName>
        <shortName evidence="8">PS</shortName>
        <ecNumber evidence="8">6.3.2.1</ecNumber>
    </recommendedName>
    <alternativeName>
        <fullName evidence="8">Pantoate--beta-alanine ligase</fullName>
    </alternativeName>
    <alternativeName>
        <fullName evidence="8">Pantoate-activating enzyme</fullName>
    </alternativeName>
</protein>
<feature type="binding site" evidence="8">
    <location>
        <begin position="188"/>
        <end position="191"/>
    </location>
    <ligand>
        <name>ATP</name>
        <dbReference type="ChEBI" id="CHEBI:30616"/>
    </ligand>
</feature>
<dbReference type="HAMAP" id="MF_00158">
    <property type="entry name" value="PanC"/>
    <property type="match status" value="1"/>
</dbReference>
<dbReference type="Pfam" id="PF02569">
    <property type="entry name" value="Pantoate_ligase"/>
    <property type="match status" value="1"/>
</dbReference>
<evidence type="ECO:0000256" key="2">
    <source>
        <dbReference type="ARBA" id="ARBA00009256"/>
    </source>
</evidence>
<sequence length="293" mass="30984">MSERGNGPVVAETREELAAARASVRGTLALVPTMGALHEGHRALIRRARESADAVAVSVFVNPLQFGPGEDFDRYPRTLAADLGMCADEGADLVFAPSREVMYPAEPQVTLRAGPMGERVEGVTRPGHFDGMLTVVLKLLNLVRPDVAVFGQKDAQQLAMIRRMVADLNVPVEIAGVPTVREPDGLALSSRNRYLSAEERGTALALSRALRAGEAAAGDGPDAVREAARAVLDEAAAAEPPLALDYLALVDPATFVEVMGPHDGPAVLAVAGRVGTTHLIDNVPLRLDGPKER</sequence>
<dbReference type="InterPro" id="IPR014729">
    <property type="entry name" value="Rossmann-like_a/b/a_fold"/>
</dbReference>
<dbReference type="NCBIfam" id="TIGR00125">
    <property type="entry name" value="cyt_tran_rel"/>
    <property type="match status" value="1"/>
</dbReference>
<feature type="active site" description="Proton donor" evidence="8">
    <location>
        <position position="41"/>
    </location>
</feature>
<proteinExistence type="inferred from homology"/>
<feature type="binding site" evidence="8">
    <location>
        <position position="157"/>
    </location>
    <ligand>
        <name>(R)-pantoate</name>
        <dbReference type="ChEBI" id="CHEBI:15980"/>
    </ligand>
</feature>
<dbReference type="Gene3D" id="3.30.1300.10">
    <property type="entry name" value="Pantoate-beta-alanine ligase, C-terminal domain"/>
    <property type="match status" value="1"/>
</dbReference>
<feature type="binding site" evidence="8">
    <location>
        <position position="65"/>
    </location>
    <ligand>
        <name>beta-alanine</name>
        <dbReference type="ChEBI" id="CHEBI:57966"/>
    </ligand>
</feature>
<evidence type="ECO:0000256" key="8">
    <source>
        <dbReference type="HAMAP-Rule" id="MF_00158"/>
    </source>
</evidence>
<dbReference type="NCBIfam" id="TIGR00018">
    <property type="entry name" value="panC"/>
    <property type="match status" value="1"/>
</dbReference>
<comment type="catalytic activity">
    <reaction evidence="7 8">
        <text>(R)-pantoate + beta-alanine + ATP = (R)-pantothenate + AMP + diphosphate + H(+)</text>
        <dbReference type="Rhea" id="RHEA:10912"/>
        <dbReference type="ChEBI" id="CHEBI:15378"/>
        <dbReference type="ChEBI" id="CHEBI:15980"/>
        <dbReference type="ChEBI" id="CHEBI:29032"/>
        <dbReference type="ChEBI" id="CHEBI:30616"/>
        <dbReference type="ChEBI" id="CHEBI:33019"/>
        <dbReference type="ChEBI" id="CHEBI:57966"/>
        <dbReference type="ChEBI" id="CHEBI:456215"/>
        <dbReference type="EC" id="6.3.2.1"/>
    </reaction>
</comment>
<dbReference type="InterPro" id="IPR042176">
    <property type="entry name" value="Pantoate_ligase_C"/>
</dbReference>
<dbReference type="CDD" id="cd00560">
    <property type="entry name" value="PanC"/>
    <property type="match status" value="1"/>
</dbReference>
<gene>
    <name evidence="8" type="primary">panC</name>
    <name evidence="9" type="ORF">AGRA3207_004660</name>
</gene>
<keyword evidence="3 8" id="KW-0436">Ligase</keyword>
<comment type="miscellaneous">
    <text evidence="8">The reaction proceeds by a bi uni uni bi ping pong mechanism.</text>
</comment>
<dbReference type="InterPro" id="IPR003721">
    <property type="entry name" value="Pantoate_ligase"/>
</dbReference>